<dbReference type="EMBL" id="OIVN01001023">
    <property type="protein sequence ID" value="SPC88832.1"/>
    <property type="molecule type" value="Genomic_DNA"/>
</dbReference>
<protein>
    <submittedName>
        <fullName evidence="3">Uncharacterized protein</fullName>
    </submittedName>
</protein>
<name>A0A2N9FNJ3_FAGSY</name>
<feature type="coiled-coil region" evidence="1">
    <location>
        <begin position="458"/>
        <end position="503"/>
    </location>
</feature>
<evidence type="ECO:0000256" key="2">
    <source>
        <dbReference type="SAM" id="MobiDB-lite"/>
    </source>
</evidence>
<organism evidence="3">
    <name type="scientific">Fagus sylvatica</name>
    <name type="common">Beechnut</name>
    <dbReference type="NCBI Taxonomy" id="28930"/>
    <lineage>
        <taxon>Eukaryota</taxon>
        <taxon>Viridiplantae</taxon>
        <taxon>Streptophyta</taxon>
        <taxon>Embryophyta</taxon>
        <taxon>Tracheophyta</taxon>
        <taxon>Spermatophyta</taxon>
        <taxon>Magnoliopsida</taxon>
        <taxon>eudicotyledons</taxon>
        <taxon>Gunneridae</taxon>
        <taxon>Pentapetalae</taxon>
        <taxon>rosids</taxon>
        <taxon>fabids</taxon>
        <taxon>Fagales</taxon>
        <taxon>Fagaceae</taxon>
        <taxon>Fagus</taxon>
    </lineage>
</organism>
<dbReference type="InterPro" id="IPR012871">
    <property type="entry name" value="DUF1668_ORYSA"/>
</dbReference>
<proteinExistence type="predicted"/>
<reference evidence="3" key="1">
    <citation type="submission" date="2018-02" db="EMBL/GenBank/DDBJ databases">
        <authorList>
            <person name="Cohen D.B."/>
            <person name="Kent A.D."/>
        </authorList>
    </citation>
    <scope>NUCLEOTIDE SEQUENCE</scope>
</reference>
<sequence>MYSLYEIDVTNPPPSLPTKAKQEAKILKPIKLAPILQLKTGEFPVNMCCVALGSKLYFFGGEYNIDDPCIDEDVKKKYKKVKRDSFPRDVYIFDPDEKVLKLHGEKMNNGKSWPWAFMAKEKIYVIGSNFTTDISDTSTMKNLELKKLAWFEVYEPIEGKWKWTTLPNPPIGNEETRWVGHAVVGTMALLVARQRGKEHLYCFDLDKGQWTERVSHPSQLCNFSGRTEYVEDTFYGCYYNTVAAIAPVADKELKNEEDMGARFKNYRLHLVSGEKDMDMDYIFNVPPQLGSSSSLIHLGDRSFCYVMTGMPPYPTNGSDHAIEADKKRVMSSDRSLRVEIEAWWWRSTNDQRIEGGLLESARADELEDNDEEHLGFLEWIFCFGSFHMIPKVNFRIDLIRSLYEWYSTKTETSNLSKDKKLRRLQLLHGDDDWVNDVEIVRLAGITEPRDVFDIIKPHDMLTQEYKDLQTEVSSLKNAWAIASRTLIERRQRKEGRLQDLQREHEMTLRLWRMEITRLNKERALYQSLLSRCLFMLRLQDIPNPSEPQPSTSTVPSSSSQPTVPPVSTSSADNSAEMRHLTLKFSWMVQSEMPPRLCGLPIDLGHVLRCPWPQFKEAQLGACAASVQLSVVTPWSHGKEGLDSQMTVSLTSN</sequence>
<dbReference type="InterPro" id="IPR015915">
    <property type="entry name" value="Kelch-typ_b-propeller"/>
</dbReference>
<dbReference type="AlphaFoldDB" id="A0A2N9FNJ3"/>
<evidence type="ECO:0000313" key="3">
    <source>
        <dbReference type="EMBL" id="SPC88832.1"/>
    </source>
</evidence>
<dbReference type="Pfam" id="PF07893">
    <property type="entry name" value="DUF1668"/>
    <property type="match status" value="1"/>
</dbReference>
<dbReference type="SUPFAM" id="SSF117281">
    <property type="entry name" value="Kelch motif"/>
    <property type="match status" value="1"/>
</dbReference>
<feature type="region of interest" description="Disordered" evidence="2">
    <location>
        <begin position="544"/>
        <end position="574"/>
    </location>
</feature>
<keyword evidence="1" id="KW-0175">Coiled coil</keyword>
<dbReference type="Gene3D" id="2.120.10.80">
    <property type="entry name" value="Kelch-type beta propeller"/>
    <property type="match status" value="1"/>
</dbReference>
<accession>A0A2N9FNJ3</accession>
<evidence type="ECO:0000256" key="1">
    <source>
        <dbReference type="SAM" id="Coils"/>
    </source>
</evidence>
<feature type="compositionally biased region" description="Low complexity" evidence="2">
    <location>
        <begin position="548"/>
        <end position="570"/>
    </location>
</feature>
<gene>
    <name evidence="3" type="ORF">FSB_LOCUS16714</name>
</gene>